<accession>A0A0R0CLG7</accession>
<reference evidence="2 3" key="1">
    <citation type="submission" date="2015-05" db="EMBL/GenBank/DDBJ databases">
        <title>Genome sequencing and analysis of members of genus Stenotrophomonas.</title>
        <authorList>
            <person name="Patil P.P."/>
            <person name="Midha S."/>
            <person name="Patil P.B."/>
        </authorList>
    </citation>
    <scope>NUCLEOTIDE SEQUENCE [LARGE SCALE GENOMIC DNA]</scope>
    <source>
        <strain evidence="2 3">DSM 21508</strain>
    </source>
</reference>
<dbReference type="GO" id="GO:0016208">
    <property type="term" value="F:AMP binding"/>
    <property type="evidence" value="ECO:0007669"/>
    <property type="project" value="TreeGrafter"/>
</dbReference>
<evidence type="ECO:0000313" key="2">
    <source>
        <dbReference type="EMBL" id="KRG66599.1"/>
    </source>
</evidence>
<dbReference type="PANTHER" id="PTHR39559:SF1">
    <property type="entry name" value="ISOCITRATE DEHYDROGENASE KINASE_PHOSPHATASE"/>
    <property type="match status" value="1"/>
</dbReference>
<dbReference type="GO" id="GO:0005737">
    <property type="term" value="C:cytoplasm"/>
    <property type="evidence" value="ECO:0007669"/>
    <property type="project" value="InterPro"/>
</dbReference>
<evidence type="ECO:0000259" key="1">
    <source>
        <dbReference type="Pfam" id="PF06315"/>
    </source>
</evidence>
<dbReference type="GO" id="GO:0004721">
    <property type="term" value="F:phosphoprotein phosphatase activity"/>
    <property type="evidence" value="ECO:0007669"/>
    <property type="project" value="TreeGrafter"/>
</dbReference>
<dbReference type="PATRIC" id="fig|517011.3.peg.139"/>
<dbReference type="GO" id="GO:0006006">
    <property type="term" value="P:glucose metabolic process"/>
    <property type="evidence" value="ECO:0007669"/>
    <property type="project" value="InterPro"/>
</dbReference>
<comment type="caution">
    <text evidence="2">The sequence shown here is derived from an EMBL/GenBank/DDBJ whole genome shotgun (WGS) entry which is preliminary data.</text>
</comment>
<organism evidence="2 3">
    <name type="scientific">Stenotrophomonas chelatiphaga</name>
    <dbReference type="NCBI Taxonomy" id="517011"/>
    <lineage>
        <taxon>Bacteria</taxon>
        <taxon>Pseudomonadati</taxon>
        <taxon>Pseudomonadota</taxon>
        <taxon>Gammaproteobacteria</taxon>
        <taxon>Lysobacterales</taxon>
        <taxon>Lysobacteraceae</taxon>
        <taxon>Stenotrophomonas</taxon>
    </lineage>
</organism>
<gene>
    <name evidence="2" type="ORF">ABB28_17190</name>
</gene>
<dbReference type="Proteomes" id="UP000051386">
    <property type="component" value="Unassembled WGS sequence"/>
</dbReference>
<dbReference type="Pfam" id="PF06315">
    <property type="entry name" value="AceK_kinase"/>
    <property type="match status" value="1"/>
</dbReference>
<feature type="domain" description="Isocitrate dehydrogenase kinase/phosphatase (AceK) kinase" evidence="1">
    <location>
        <begin position="2"/>
        <end position="79"/>
    </location>
</feature>
<dbReference type="PANTHER" id="PTHR39559">
    <property type="match status" value="1"/>
</dbReference>
<name>A0A0R0CLG7_9GAMM</name>
<dbReference type="InterPro" id="IPR046855">
    <property type="entry name" value="AceK_kinase"/>
</dbReference>
<dbReference type="AlphaFoldDB" id="A0A0R0CLG7"/>
<dbReference type="InterPro" id="IPR010452">
    <property type="entry name" value="Isocitrate_DH_AceK"/>
</dbReference>
<dbReference type="GO" id="GO:0008772">
    <property type="term" value="F:[isocitrate dehydrogenase (NADP+)] kinase activity"/>
    <property type="evidence" value="ECO:0007669"/>
    <property type="project" value="InterPro"/>
</dbReference>
<evidence type="ECO:0000313" key="3">
    <source>
        <dbReference type="Proteomes" id="UP000051386"/>
    </source>
</evidence>
<sequence>MFRDWPAPRDAEEALADEPWFHVGPRDVFPERFAPFMGLPAAELAAVREHFGHLFQPAWWRALQERFAAGEHPDTPPYARENRLA</sequence>
<dbReference type="GO" id="GO:0005524">
    <property type="term" value="F:ATP binding"/>
    <property type="evidence" value="ECO:0007669"/>
    <property type="project" value="InterPro"/>
</dbReference>
<dbReference type="EMBL" id="LDJK01000109">
    <property type="protein sequence ID" value="KRG66599.1"/>
    <property type="molecule type" value="Genomic_DNA"/>
</dbReference>
<protein>
    <recommendedName>
        <fullName evidence="1">Isocitrate dehydrogenase kinase/phosphatase (AceK) kinase domain-containing protein</fullName>
    </recommendedName>
</protein>
<proteinExistence type="predicted"/>
<keyword evidence="3" id="KW-1185">Reference proteome</keyword>